<reference evidence="5 6" key="1">
    <citation type="journal article" date="2023" name="BMC Biotechnol.">
        <title>Vitis rotundifolia cv Carlos genome sequencing.</title>
        <authorList>
            <person name="Huff M."/>
            <person name="Hulse-Kemp A."/>
            <person name="Scheffler B."/>
            <person name="Youngblood R."/>
            <person name="Simpson S."/>
            <person name="Babiker E."/>
            <person name="Staton M."/>
        </authorList>
    </citation>
    <scope>NUCLEOTIDE SEQUENCE [LARGE SCALE GENOMIC DNA]</scope>
    <source>
        <tissue evidence="5">Leaf</tissue>
    </source>
</reference>
<dbReference type="PANTHER" id="PTHR48057:SF30">
    <property type="entry name" value="DNA-DAMAGE-REPAIR_TOLERATION DRT100-LIKE PROTEIN"/>
    <property type="match status" value="1"/>
</dbReference>
<accession>A0AA38YSZ6</accession>
<feature type="region of interest" description="Disordered" evidence="3">
    <location>
        <begin position="359"/>
        <end position="407"/>
    </location>
</feature>
<evidence type="ECO:0000313" key="5">
    <source>
        <dbReference type="EMBL" id="KAJ9676040.1"/>
    </source>
</evidence>
<dbReference type="PANTHER" id="PTHR48057">
    <property type="entry name" value="LEUCINE-RICH REPEAT SERINE/THREONINE-PROTEIN KINASE 1"/>
    <property type="match status" value="1"/>
</dbReference>
<feature type="domain" description="C-JID" evidence="4">
    <location>
        <begin position="224"/>
        <end position="351"/>
    </location>
</feature>
<evidence type="ECO:0000259" key="4">
    <source>
        <dbReference type="Pfam" id="PF20160"/>
    </source>
</evidence>
<dbReference type="Pfam" id="PF20160">
    <property type="entry name" value="C-JID"/>
    <property type="match status" value="1"/>
</dbReference>
<name>A0AA38YSZ6_VITRO</name>
<organism evidence="5 6">
    <name type="scientific">Vitis rotundifolia</name>
    <name type="common">Muscadine grape</name>
    <dbReference type="NCBI Taxonomy" id="103349"/>
    <lineage>
        <taxon>Eukaryota</taxon>
        <taxon>Viridiplantae</taxon>
        <taxon>Streptophyta</taxon>
        <taxon>Embryophyta</taxon>
        <taxon>Tracheophyta</taxon>
        <taxon>Spermatophyta</taxon>
        <taxon>Magnoliopsida</taxon>
        <taxon>eudicotyledons</taxon>
        <taxon>Gunneridae</taxon>
        <taxon>Pentapetalae</taxon>
        <taxon>rosids</taxon>
        <taxon>Vitales</taxon>
        <taxon>Vitaceae</taxon>
        <taxon>Viteae</taxon>
        <taxon>Vitis</taxon>
    </lineage>
</organism>
<dbReference type="InterPro" id="IPR052595">
    <property type="entry name" value="LRRC69/RLP"/>
</dbReference>
<dbReference type="EMBL" id="JARBHA010000018">
    <property type="protein sequence ID" value="KAJ9676040.1"/>
    <property type="molecule type" value="Genomic_DNA"/>
</dbReference>
<sequence length="407" mass="46688">MEKDILSGSFHLSSLQILSLGNFPSMAEGILDKIFHLSSLVKLYLTKCKLKEEGIPSDIRNLSPLQQLSLHDCNLMEGKILNHICHLTSLEELYLGWNHFSSIPAGISRLSNLKALDLSHCKNLQQIPELPSSLRFLDAHCSDGISSSPSLLPSHSMVNCFKSRIESSLRIGMKMVTCGDLLYAVFMLHLPMNLSMNQEFKFISSYSWFWGNGISIVIPRSSGILEWLTNQNMGRHEVTIELPPNWYKNDDLWGFALYCVSVAPAYESQNLEFRCELTIKGNNQKYLFELFCVCVKYVVSDMQWLIYYPKLAIEKDYHTDKWRHFEVSFYHIISDVKVKECGIRLVYRADYEQKHPIMAQGSTSHGNFGEHGSVREDTNSKAHNKRNPTEQSPGDESHHKRFRETQD</sequence>
<dbReference type="SUPFAM" id="SSF52047">
    <property type="entry name" value="RNI-like"/>
    <property type="match status" value="1"/>
</dbReference>
<protein>
    <recommendedName>
        <fullName evidence="4">C-JID domain-containing protein</fullName>
    </recommendedName>
</protein>
<evidence type="ECO:0000313" key="6">
    <source>
        <dbReference type="Proteomes" id="UP001168098"/>
    </source>
</evidence>
<dbReference type="Gene3D" id="3.80.10.10">
    <property type="entry name" value="Ribonuclease Inhibitor"/>
    <property type="match status" value="1"/>
</dbReference>
<comment type="caution">
    <text evidence="5">The sequence shown here is derived from an EMBL/GenBank/DDBJ whole genome shotgun (WGS) entry which is preliminary data.</text>
</comment>
<evidence type="ECO:0000256" key="2">
    <source>
        <dbReference type="ARBA" id="ARBA00022737"/>
    </source>
</evidence>
<evidence type="ECO:0000256" key="3">
    <source>
        <dbReference type="SAM" id="MobiDB-lite"/>
    </source>
</evidence>
<dbReference type="AlphaFoldDB" id="A0AA38YSZ6"/>
<keyword evidence="1" id="KW-0433">Leucine-rich repeat</keyword>
<dbReference type="InterPro" id="IPR032675">
    <property type="entry name" value="LRR_dom_sf"/>
</dbReference>
<feature type="compositionally biased region" description="Basic and acidic residues" evidence="3">
    <location>
        <begin position="395"/>
        <end position="407"/>
    </location>
</feature>
<dbReference type="InterPro" id="IPR003591">
    <property type="entry name" value="Leu-rich_rpt_typical-subtyp"/>
</dbReference>
<dbReference type="Pfam" id="PF00560">
    <property type="entry name" value="LRR_1"/>
    <property type="match status" value="2"/>
</dbReference>
<dbReference type="Proteomes" id="UP001168098">
    <property type="component" value="Unassembled WGS sequence"/>
</dbReference>
<dbReference type="InterPro" id="IPR045344">
    <property type="entry name" value="C-JID"/>
</dbReference>
<proteinExistence type="predicted"/>
<evidence type="ECO:0000256" key="1">
    <source>
        <dbReference type="ARBA" id="ARBA00022614"/>
    </source>
</evidence>
<keyword evidence="6" id="KW-1185">Reference proteome</keyword>
<keyword evidence="2" id="KW-0677">Repeat</keyword>
<dbReference type="SMART" id="SM00369">
    <property type="entry name" value="LRR_TYP"/>
    <property type="match status" value="1"/>
</dbReference>
<gene>
    <name evidence="5" type="ORF">PVL29_024839</name>
</gene>
<dbReference type="InterPro" id="IPR001611">
    <property type="entry name" value="Leu-rich_rpt"/>
</dbReference>